<dbReference type="AlphaFoldDB" id="A0A0X3VQE2"/>
<dbReference type="Proteomes" id="UP000053923">
    <property type="component" value="Unassembled WGS sequence"/>
</dbReference>
<reference evidence="2" key="1">
    <citation type="submission" date="2015-10" db="EMBL/GenBank/DDBJ databases">
        <authorList>
            <person name="Ju K.-S."/>
            <person name="Doroghazi J.R."/>
            <person name="Metcalf W.W."/>
        </authorList>
    </citation>
    <scope>NUCLEOTIDE SEQUENCE [LARGE SCALE GENOMIC DNA]</scope>
    <source>
        <strain evidence="2">NRRL 3151</strain>
    </source>
</reference>
<keyword evidence="2" id="KW-1185">Reference proteome</keyword>
<evidence type="ECO:0000313" key="1">
    <source>
        <dbReference type="EMBL" id="KUL46502.1"/>
    </source>
</evidence>
<dbReference type="EMBL" id="LLZG01000003">
    <property type="protein sequence ID" value="KUL46502.1"/>
    <property type="molecule type" value="Genomic_DNA"/>
</dbReference>
<sequence length="122" mass="13306">MEVVEDLVDQSLLKVTDTPHGTRFRMLETVREFAAAHRERAGEDEAVTARFFCWARDFGVAHHDAPFGANSFASGHLIRAEQDNLVHALRLALDHADSDTVAAVTACWAACAPPRPVPTTPG</sequence>
<protein>
    <submittedName>
        <fullName evidence="1">Uncharacterized protein</fullName>
    </submittedName>
</protein>
<proteinExistence type="predicted"/>
<dbReference type="RefSeq" id="WP_062697834.1">
    <property type="nucleotide sequence ID" value="NZ_LLZG01000003.1"/>
</dbReference>
<evidence type="ECO:0000313" key="2">
    <source>
        <dbReference type="Proteomes" id="UP000053923"/>
    </source>
</evidence>
<organism evidence="1 2">
    <name type="scientific">Streptomyces regalis</name>
    <dbReference type="NCBI Taxonomy" id="68262"/>
    <lineage>
        <taxon>Bacteria</taxon>
        <taxon>Bacillati</taxon>
        <taxon>Actinomycetota</taxon>
        <taxon>Actinomycetes</taxon>
        <taxon>Kitasatosporales</taxon>
        <taxon>Streptomycetaceae</taxon>
        <taxon>Streptomyces</taxon>
    </lineage>
</organism>
<accession>A0A0X3VQE2</accession>
<dbReference type="OrthoDB" id="499349at2"/>
<gene>
    <name evidence="1" type="ORF">ADL12_02155</name>
</gene>
<name>A0A0X3VQE2_9ACTN</name>
<comment type="caution">
    <text evidence="1">The sequence shown here is derived from an EMBL/GenBank/DDBJ whole genome shotgun (WGS) entry which is preliminary data.</text>
</comment>